<feature type="repeat" description="TPR" evidence="5">
    <location>
        <begin position="154"/>
        <end position="187"/>
    </location>
</feature>
<evidence type="ECO:0000256" key="5">
    <source>
        <dbReference type="PROSITE-ProRule" id="PRU00339"/>
    </source>
</evidence>
<gene>
    <name evidence="8" type="ORF">RFI_26349</name>
</gene>
<sequence>MHPFALQQQIRENATELYDSLADLEKWQKEMTKKDEKLQSQNKKEKIEPNKTIPKETKNKTSESIAKIKKSGNEYYQRKDYKAAIKEYSKGIEIDPKNYVLYCNRGMAQLQCKQFEQAESDCSECIRLISIAKSNKNQERDGNQQEENPEAVEIKAYYRRGVARKNLRHYVSALDDFRQALTLLNNKKKVQRRMKKHKTIVCENKLEMKRIEIAEVWSDHSDDEKVEAAIDSSLKTSHEKKEEPKTIVQLKDQTPSMSVVQEKSQSNDNSPLSAFTYPNTFGEFEKLWSKGKREDKGWKAQVLLQMNTTTKYGIANKENKSAINSKRCKQWHQVFENLLTDEIFSDMIDSIHYIAIQYVNERKQVIEILDRLSKVQRFEMLVMFLDDQRISKLKHIQELFKTSDDVKYSQQILSRYLT</sequence>
<keyword evidence="1" id="KW-0677">Repeat</keyword>
<dbReference type="SMART" id="SM00028">
    <property type="entry name" value="TPR"/>
    <property type="match status" value="3"/>
</dbReference>
<evidence type="ECO:0000256" key="6">
    <source>
        <dbReference type="SAM" id="MobiDB-lite"/>
    </source>
</evidence>
<dbReference type="InterPro" id="IPR019734">
    <property type="entry name" value="TPR_rpt"/>
</dbReference>
<feature type="repeat" description="TPR" evidence="5">
    <location>
        <begin position="65"/>
        <end position="98"/>
    </location>
</feature>
<keyword evidence="9" id="KW-1185">Reference proteome</keyword>
<dbReference type="SUPFAM" id="SSF48452">
    <property type="entry name" value="TPR-like"/>
    <property type="match status" value="1"/>
</dbReference>
<comment type="caution">
    <text evidence="8">The sequence shown here is derived from an EMBL/GenBank/DDBJ whole genome shotgun (WGS) entry which is preliminary data.</text>
</comment>
<dbReference type="Pfam" id="PF13414">
    <property type="entry name" value="TPR_11"/>
    <property type="match status" value="1"/>
</dbReference>
<dbReference type="Gene3D" id="1.25.40.10">
    <property type="entry name" value="Tetratricopeptide repeat domain"/>
    <property type="match status" value="1"/>
</dbReference>
<protein>
    <recommendedName>
        <fullName evidence="4">RNA polymerase II-associated protein 3</fullName>
    </recommendedName>
</protein>
<evidence type="ECO:0000259" key="7">
    <source>
        <dbReference type="Pfam" id="PF13877"/>
    </source>
</evidence>
<organism evidence="8 9">
    <name type="scientific">Reticulomyxa filosa</name>
    <dbReference type="NCBI Taxonomy" id="46433"/>
    <lineage>
        <taxon>Eukaryota</taxon>
        <taxon>Sar</taxon>
        <taxon>Rhizaria</taxon>
        <taxon>Retaria</taxon>
        <taxon>Foraminifera</taxon>
        <taxon>Monothalamids</taxon>
        <taxon>Reticulomyxidae</taxon>
        <taxon>Reticulomyxa</taxon>
    </lineage>
</organism>
<evidence type="ECO:0000256" key="3">
    <source>
        <dbReference type="ARBA" id="ARBA00038275"/>
    </source>
</evidence>
<feature type="compositionally biased region" description="Basic and acidic residues" evidence="6">
    <location>
        <begin position="32"/>
        <end position="61"/>
    </location>
</feature>
<name>X6MBI0_RETFI</name>
<comment type="similarity">
    <text evidence="3">Belongs to the RPAP3 family.</text>
</comment>
<dbReference type="EMBL" id="ASPP01022866">
    <property type="protein sequence ID" value="ETO11026.1"/>
    <property type="molecule type" value="Genomic_DNA"/>
</dbReference>
<dbReference type="InterPro" id="IPR051966">
    <property type="entry name" value="RPAP3"/>
</dbReference>
<dbReference type="PANTHER" id="PTHR46423:SF1">
    <property type="entry name" value="RNA POLYMERASE II-ASSOCIATED PROTEIN 3"/>
    <property type="match status" value="1"/>
</dbReference>
<dbReference type="InterPro" id="IPR011990">
    <property type="entry name" value="TPR-like_helical_dom_sf"/>
</dbReference>
<dbReference type="Pfam" id="PF13877">
    <property type="entry name" value="RPAP3_C"/>
    <property type="match status" value="1"/>
</dbReference>
<reference evidence="8 9" key="1">
    <citation type="journal article" date="2013" name="Curr. Biol.">
        <title>The Genome of the Foraminiferan Reticulomyxa filosa.</title>
        <authorList>
            <person name="Glockner G."/>
            <person name="Hulsmann N."/>
            <person name="Schleicher M."/>
            <person name="Noegel A.A."/>
            <person name="Eichinger L."/>
            <person name="Gallinger C."/>
            <person name="Pawlowski J."/>
            <person name="Sierra R."/>
            <person name="Euteneuer U."/>
            <person name="Pillet L."/>
            <person name="Moustafa A."/>
            <person name="Platzer M."/>
            <person name="Groth M."/>
            <person name="Szafranski K."/>
            <person name="Schliwa M."/>
        </authorList>
    </citation>
    <scope>NUCLEOTIDE SEQUENCE [LARGE SCALE GENOMIC DNA]</scope>
</reference>
<dbReference type="Proteomes" id="UP000023152">
    <property type="component" value="Unassembled WGS sequence"/>
</dbReference>
<feature type="domain" description="RNA-polymerase II-associated protein 3-like C-terminal" evidence="7">
    <location>
        <begin position="278"/>
        <end position="388"/>
    </location>
</feature>
<dbReference type="InterPro" id="IPR025986">
    <property type="entry name" value="RPAP3-like_C"/>
</dbReference>
<dbReference type="AlphaFoldDB" id="X6MBI0"/>
<keyword evidence="2 5" id="KW-0802">TPR repeat</keyword>
<proteinExistence type="inferred from homology"/>
<dbReference type="PROSITE" id="PS50096">
    <property type="entry name" value="IQ"/>
    <property type="match status" value="1"/>
</dbReference>
<evidence type="ECO:0000313" key="9">
    <source>
        <dbReference type="Proteomes" id="UP000023152"/>
    </source>
</evidence>
<evidence type="ECO:0000256" key="1">
    <source>
        <dbReference type="ARBA" id="ARBA00022737"/>
    </source>
</evidence>
<evidence type="ECO:0000313" key="8">
    <source>
        <dbReference type="EMBL" id="ETO11026.1"/>
    </source>
</evidence>
<dbReference type="OrthoDB" id="2942533at2759"/>
<accession>X6MBI0</accession>
<feature type="region of interest" description="Disordered" evidence="6">
    <location>
        <begin position="32"/>
        <end position="65"/>
    </location>
</feature>
<evidence type="ECO:0000256" key="2">
    <source>
        <dbReference type="ARBA" id="ARBA00022803"/>
    </source>
</evidence>
<dbReference type="PROSITE" id="PS50005">
    <property type="entry name" value="TPR"/>
    <property type="match status" value="2"/>
</dbReference>
<dbReference type="OMA" id="CVHMNTG"/>
<dbReference type="GO" id="GO:0101031">
    <property type="term" value="C:protein folding chaperone complex"/>
    <property type="evidence" value="ECO:0007669"/>
    <property type="project" value="TreeGrafter"/>
</dbReference>
<evidence type="ECO:0000256" key="4">
    <source>
        <dbReference type="ARBA" id="ARBA00040133"/>
    </source>
</evidence>
<dbReference type="PANTHER" id="PTHR46423">
    <property type="entry name" value="RNA POLYMERASE II-ASSOCIATED PROTEIN 3"/>
    <property type="match status" value="1"/>
</dbReference>